<feature type="transmembrane region" description="Helical" evidence="3">
    <location>
        <begin position="816"/>
        <end position="835"/>
    </location>
</feature>
<keyword evidence="1" id="KW-0378">Hydrolase</keyword>
<feature type="transmembrane region" description="Helical" evidence="3">
    <location>
        <begin position="749"/>
        <end position="771"/>
    </location>
</feature>
<comment type="caution">
    <text evidence="5">The sequence shown here is derived from an EMBL/GenBank/DDBJ whole genome shotgun (WGS) entry which is preliminary data.</text>
</comment>
<feature type="transmembrane region" description="Helical" evidence="3">
    <location>
        <begin position="1074"/>
        <end position="1102"/>
    </location>
</feature>
<reference evidence="6" key="1">
    <citation type="submission" date="2015-12" db="EMBL/GenBank/DDBJ databases">
        <authorList>
            <person name="Lodha T.D."/>
            <person name="Chintalapati S."/>
            <person name="Chintalapati V.R."/>
            <person name="Sravanthi T."/>
        </authorList>
    </citation>
    <scope>NUCLEOTIDE SEQUENCE [LARGE SCALE GENOMIC DNA]</scope>
    <source>
        <strain evidence="6">JC133</strain>
    </source>
</reference>
<dbReference type="RefSeq" id="WP_103679296.1">
    <property type="nucleotide sequence ID" value="NZ_LPWH01000004.1"/>
</dbReference>
<dbReference type="InterPro" id="IPR003660">
    <property type="entry name" value="HAMP_dom"/>
</dbReference>
<keyword evidence="6" id="KW-1185">Reference proteome</keyword>
<protein>
    <recommendedName>
        <fullName evidence="4">HAMP domain-containing protein</fullName>
    </recommendedName>
</protein>
<dbReference type="Proteomes" id="UP000237350">
    <property type="component" value="Unassembled WGS sequence"/>
</dbReference>
<organism evidence="5 6">
    <name type="scientific">Alkalispirochaeta sphaeroplastigenens</name>
    <dbReference type="NCBI Taxonomy" id="1187066"/>
    <lineage>
        <taxon>Bacteria</taxon>
        <taxon>Pseudomonadati</taxon>
        <taxon>Spirochaetota</taxon>
        <taxon>Spirochaetia</taxon>
        <taxon>Spirochaetales</taxon>
        <taxon>Spirochaetaceae</taxon>
        <taxon>Alkalispirochaeta</taxon>
    </lineage>
</organism>
<accession>A0A2S4K0K7</accession>
<evidence type="ECO:0000256" key="2">
    <source>
        <dbReference type="SAM" id="MobiDB-lite"/>
    </source>
</evidence>
<keyword evidence="3" id="KW-0472">Membrane</keyword>
<dbReference type="Gene3D" id="6.10.340.10">
    <property type="match status" value="1"/>
</dbReference>
<dbReference type="PANTHER" id="PTHR43156:SF2">
    <property type="entry name" value="STAGE II SPORULATION PROTEIN E"/>
    <property type="match status" value="1"/>
</dbReference>
<dbReference type="GO" id="GO:0016020">
    <property type="term" value="C:membrane"/>
    <property type="evidence" value="ECO:0007669"/>
    <property type="project" value="InterPro"/>
</dbReference>
<dbReference type="Pfam" id="PF07228">
    <property type="entry name" value="SpoIIE"/>
    <property type="match status" value="1"/>
</dbReference>
<keyword evidence="3" id="KW-0812">Transmembrane</keyword>
<dbReference type="OrthoDB" id="9763484at2"/>
<dbReference type="CDD" id="cd06225">
    <property type="entry name" value="HAMP"/>
    <property type="match status" value="1"/>
</dbReference>
<dbReference type="SUPFAM" id="SSF81606">
    <property type="entry name" value="PP2C-like"/>
    <property type="match status" value="1"/>
</dbReference>
<dbReference type="PROSITE" id="PS50885">
    <property type="entry name" value="HAMP"/>
    <property type="match status" value="1"/>
</dbReference>
<dbReference type="InterPro" id="IPR036457">
    <property type="entry name" value="PPM-type-like_dom_sf"/>
</dbReference>
<dbReference type="Gene3D" id="3.60.40.10">
    <property type="entry name" value="PPM-type phosphatase domain"/>
    <property type="match status" value="1"/>
</dbReference>
<dbReference type="EMBL" id="LPWH01000004">
    <property type="protein sequence ID" value="POR05301.1"/>
    <property type="molecule type" value="Genomic_DNA"/>
</dbReference>
<dbReference type="InterPro" id="IPR052016">
    <property type="entry name" value="Bact_Sigma-Reg"/>
</dbReference>
<dbReference type="CDD" id="cd15482">
    <property type="entry name" value="Sialidase_non-viral"/>
    <property type="match status" value="1"/>
</dbReference>
<keyword evidence="3" id="KW-1133">Transmembrane helix</keyword>
<dbReference type="SMART" id="SM00331">
    <property type="entry name" value="PP2C_SIG"/>
    <property type="match status" value="1"/>
</dbReference>
<sequence length="1539" mass="170733">MRLSRSVAVLFLLALAGMGATPFSLSARTTRYFEPPRTLTGENAHFPRILATDEKILVFYQQVVRPDGPDEGGSVYLSLVHSPDGRQWEERERLLGPFAFSGAAVPMIYSVLVTGEQIIYVAITASADETLIFRSLDGGESFEQVLSVSTDRTNVAPSLAEMQDGSITLFANRNLDGRQQIVYLSSRDGLAWSDARPLDGDPSTGLSFLPTHGATGGRDFVVYQGLNISERSTYQLYMAESSDGGETWVSRGRITTFFDTAQTDNPDLYDNQRPHLAVHPATAELYLAWERRFQTGNPQIYLQTFDQGGEPTGFLEEVTGRFEAARSPRLAFDGEEPVLVWFTSPSGNSRIVLGRPGRFRWESETVSPATGEASFAEALRHQGQLHLIWQRRTGARGAAVVYREPDQHVDPPGLLASNFRAGERSARSSIAVNVQDPPDASGIRGYSWVWSRDPDAEVPREIMQRVPDRTIRATADEDGIWYLRVRATDFAGNWSEPSRIDYFRDTTPPGPVVFPPPALDEKGYLTANTFEVGWLPPPDEEYLGGYTLRLDFLSSDPGAALEEIPSLPLQPRVTTSVPSLRRSNVPDGLWLLTVAAVDSVGNVGPSRALPLRTNKAIPATRIFGATLERDRLGRPGLVILGRGFQTNGTIRQIILDRDGRPPYDYEFNLWQDDFVVRDDRTIEEVRLGDIATGEYRLGLVHAERGITFAADPLRFTPQGIIQFGDFRPRFRPGFVHQKTSRYSWTSQDAVFAVTLLAAVLLVVISLVRLWFIGREISRLNGEARALVAGRAVDDVISVSERAQHMKVQGIGLRIKFAFFVVLLVASVVLGVSVSLSRTVRVRQERILVGGLQERIELLLEGQVTGARPALQNPQLNLDQLQNLTEQGEAMGEALYVTITGLDDLGNREVVFATSDSRIIAGELVDTDSYITGVSKITDEISSLVEDMATRLNEEAHQELGDIPGELEDLSRQAQQMILRGASEDEIARIDQVRNELLQRARGRLIDLAGPTRSYPSFDPEAISHDQTTFIFYRPVLEIVPGADASFRDYYRGTIRVAVTTQPILDEMAATQRQLVFMALVVAGVAVALGVLGAYILATVIVIPITKLVSLVEVIAETEDKASLKETRLSLKARDELKVLADSINTMTQGLVKAAEANKDLLFGKETQKAFIPLKRLSDDVKYSYGEMDVEGAYFFGYYEGAKGVSGDYFTYQKLNDRFYAMIKCDVAGKGIPAALIMVQVATVFQNYFRGWTVKNPGLDLSSMVLRVNDVVAAQQFKGRFAALTAGILDVKTGAFYTVNAGDNQLHIYREESREVEQITIPGGPASGMFSSDDMPISFPQEMKTVAPGDVLLLFTDGVEEAKRLLRDRNFQPMVVTQKMIDDKLVPQDLGLGHDGEEFTIQRIHDIIVAVQTQGKYQLEKVLNPREGEVLEFDYSGCDPGGRDLALAVIAAEKIFRLYRDPAAGSRDRVKVDRLVDRFLEKHFLQYREYFGYPVEDLSGEERPSPGGGDSPGGDPYRTFSHLREDEQYDDLTMLVVRRS</sequence>
<gene>
    <name evidence="5" type="ORF">AU468_02095</name>
</gene>
<feature type="domain" description="HAMP" evidence="4">
    <location>
        <begin position="1098"/>
        <end position="1155"/>
    </location>
</feature>
<evidence type="ECO:0000259" key="4">
    <source>
        <dbReference type="PROSITE" id="PS50885"/>
    </source>
</evidence>
<dbReference type="InterPro" id="IPR001932">
    <property type="entry name" value="PPM-type_phosphatase-like_dom"/>
</dbReference>
<dbReference type="GO" id="GO:0016791">
    <property type="term" value="F:phosphatase activity"/>
    <property type="evidence" value="ECO:0007669"/>
    <property type="project" value="TreeGrafter"/>
</dbReference>
<dbReference type="GO" id="GO:0007165">
    <property type="term" value="P:signal transduction"/>
    <property type="evidence" value="ECO:0007669"/>
    <property type="project" value="InterPro"/>
</dbReference>
<dbReference type="InterPro" id="IPR036278">
    <property type="entry name" value="Sialidase_sf"/>
</dbReference>
<proteinExistence type="predicted"/>
<name>A0A2S4K0K7_9SPIO</name>
<evidence type="ECO:0000256" key="3">
    <source>
        <dbReference type="SAM" id="Phobius"/>
    </source>
</evidence>
<dbReference type="PANTHER" id="PTHR43156">
    <property type="entry name" value="STAGE II SPORULATION PROTEIN E-RELATED"/>
    <property type="match status" value="1"/>
</dbReference>
<dbReference type="SUPFAM" id="SSF50939">
    <property type="entry name" value="Sialidases"/>
    <property type="match status" value="1"/>
</dbReference>
<evidence type="ECO:0000313" key="6">
    <source>
        <dbReference type="Proteomes" id="UP000237350"/>
    </source>
</evidence>
<evidence type="ECO:0000256" key="1">
    <source>
        <dbReference type="ARBA" id="ARBA00022801"/>
    </source>
</evidence>
<dbReference type="Gene3D" id="2.120.10.10">
    <property type="match status" value="1"/>
</dbReference>
<evidence type="ECO:0000313" key="5">
    <source>
        <dbReference type="EMBL" id="POR05301.1"/>
    </source>
</evidence>
<feature type="region of interest" description="Disordered" evidence="2">
    <location>
        <begin position="1496"/>
        <end position="1521"/>
    </location>
</feature>